<organism evidence="1 2">
    <name type="scientific">Caballeronia catudaia</name>
    <dbReference type="NCBI Taxonomy" id="1777136"/>
    <lineage>
        <taxon>Bacteria</taxon>
        <taxon>Pseudomonadati</taxon>
        <taxon>Pseudomonadota</taxon>
        <taxon>Betaproteobacteria</taxon>
        <taxon>Burkholderiales</taxon>
        <taxon>Burkholderiaceae</taxon>
        <taxon>Caballeronia</taxon>
    </lineage>
</organism>
<evidence type="ECO:0000313" key="1">
    <source>
        <dbReference type="EMBL" id="SAK57448.1"/>
    </source>
</evidence>
<proteinExistence type="predicted"/>
<gene>
    <name evidence="1" type="ORF">AWB75_02221</name>
</gene>
<sequence>MYHRSLRDNENGLQLMLVALLQVDSGERRNCKAAKWLGG</sequence>
<keyword evidence="2" id="KW-1185">Reference proteome</keyword>
<reference evidence="1" key="1">
    <citation type="submission" date="2016-01" db="EMBL/GenBank/DDBJ databases">
        <authorList>
            <person name="Peeters C."/>
        </authorList>
    </citation>
    <scope>NUCLEOTIDE SEQUENCE [LARGE SCALE GENOMIC DNA]</scope>
    <source>
        <strain evidence="1">LMG 29318</strain>
    </source>
</reference>
<evidence type="ECO:0000313" key="2">
    <source>
        <dbReference type="Proteomes" id="UP000054870"/>
    </source>
</evidence>
<dbReference type="EMBL" id="FCOF02000008">
    <property type="protein sequence ID" value="SAK57448.1"/>
    <property type="molecule type" value="Genomic_DNA"/>
</dbReference>
<protein>
    <submittedName>
        <fullName evidence="1">Uncharacterized protein</fullName>
    </submittedName>
</protein>
<dbReference type="Proteomes" id="UP000054870">
    <property type="component" value="Unassembled WGS sequence"/>
</dbReference>
<dbReference type="AlphaFoldDB" id="A0A158AI09"/>
<name>A0A158AI09_9BURK</name>
<accession>A0A158AI09</accession>
<comment type="caution">
    <text evidence="1">The sequence shown here is derived from an EMBL/GenBank/DDBJ whole genome shotgun (WGS) entry which is preliminary data.</text>
</comment>